<dbReference type="InterPro" id="IPR039164">
    <property type="entry name" value="UBR1-like"/>
</dbReference>
<dbReference type="PANTHER" id="PTHR21497">
    <property type="entry name" value="UBIQUITIN LIGASE E3 ALPHA-RELATED"/>
    <property type="match status" value="1"/>
</dbReference>
<keyword evidence="1" id="KW-0479">Metal-binding</keyword>
<evidence type="ECO:0000313" key="3">
    <source>
        <dbReference type="EMBL" id="CAK9276124.1"/>
    </source>
</evidence>
<evidence type="ECO:0000313" key="4">
    <source>
        <dbReference type="Proteomes" id="UP001497444"/>
    </source>
</evidence>
<keyword evidence="1" id="KW-0833">Ubl conjugation pathway</keyword>
<gene>
    <name evidence="3" type="ORF">CSSPJE1EN1_LOCUS21602</name>
</gene>
<keyword evidence="1" id="KW-0808">Transferase</keyword>
<feature type="region of interest" description="Disordered" evidence="2">
    <location>
        <begin position="100"/>
        <end position="120"/>
    </location>
</feature>
<comment type="similarity">
    <text evidence="1">Belongs to the E3 ubiquitin-protein ligase UBR1-like family.</text>
</comment>
<dbReference type="EMBL" id="OZ020102">
    <property type="protein sequence ID" value="CAK9276124.1"/>
    <property type="molecule type" value="Genomic_DNA"/>
</dbReference>
<reference evidence="3" key="1">
    <citation type="submission" date="2024-02" db="EMBL/GenBank/DDBJ databases">
        <authorList>
            <consortium name="ELIXIR-Norway"/>
            <consortium name="Elixir Norway"/>
        </authorList>
    </citation>
    <scope>NUCLEOTIDE SEQUENCE</scope>
</reference>
<feature type="region of interest" description="Disordered" evidence="2">
    <location>
        <begin position="196"/>
        <end position="224"/>
    </location>
</feature>
<protein>
    <recommendedName>
        <fullName evidence="1">E3 ubiquitin-protein ligase</fullName>
        <ecNumber evidence="1">2.3.2.27</ecNumber>
    </recommendedName>
</protein>
<comment type="catalytic activity">
    <reaction evidence="1">
        <text>S-ubiquitinyl-[E2 ubiquitin-conjugating enzyme]-L-cysteine + [acceptor protein]-L-lysine = [E2 ubiquitin-conjugating enzyme]-L-cysteine + N(6)-ubiquitinyl-[acceptor protein]-L-lysine.</text>
        <dbReference type="EC" id="2.3.2.27"/>
    </reaction>
</comment>
<dbReference type="PANTHER" id="PTHR21497:SF24">
    <property type="entry name" value="E3 UBIQUITIN-PROTEIN LIGASE UBR1"/>
    <property type="match status" value="1"/>
</dbReference>
<keyword evidence="1" id="KW-0863">Zinc-finger</keyword>
<evidence type="ECO:0000256" key="2">
    <source>
        <dbReference type="SAM" id="MobiDB-lite"/>
    </source>
</evidence>
<sequence length="437" mass="48932">MHLSCFQDYYNSLVRRHASETGYPGLTVSLRNTYEFEMWFGAGFSQNIQEEALALTLRVRSNSAIFKEDTTSCQVLWEVLALNIVHCELVTREEGPLKVDVSSSSSSSTVQPKDQQTWGGPSAHWIALQELGKLAMFINIVPHAEKGQWRVNLRKAMKYFSKNPLLETIIPAPDTNELEKDGLGKKKETAESVRLVKSIQRSDIPSPSKPEMKSEGGGETNSSQLPTMLIANFWTQETRGSSSKVDVQEDVKDKEHPTDWISDICDNEILAADPFKLLVVLLITYSGQPKPSVILLIVKFSYVIAVAQASTALWQLRREAGGSQNLSSSIQMACLPFLRRAALLVQIITGKDLDGLWDGPGQKVMDAAYLVTELHLPDPASTLNFGASDCRAYSFEMRLEHLQWEQRSPKLYKVPEKVVLHSLPRVYQGASYLLDLW</sequence>
<feature type="compositionally biased region" description="Polar residues" evidence="2">
    <location>
        <begin position="109"/>
        <end position="119"/>
    </location>
</feature>
<accession>A0ABP0XAG7</accession>
<keyword evidence="1" id="KW-0862">Zinc</keyword>
<comment type="function">
    <text evidence="1">Ubiquitin ligase protein which is a component of the N-end rule pathway. Recognizes and binds to proteins bearing specific N-terminal residues that are destabilizing according to the N-end rule, leading to their ubiquitination and subsequent degradation.</text>
</comment>
<name>A0ABP0XAG7_9BRYO</name>
<keyword evidence="4" id="KW-1185">Reference proteome</keyword>
<comment type="pathway">
    <text evidence="1">Protein modification; protein ubiquitination.</text>
</comment>
<evidence type="ECO:0000256" key="1">
    <source>
        <dbReference type="RuleBase" id="RU366018"/>
    </source>
</evidence>
<dbReference type="Proteomes" id="UP001497444">
    <property type="component" value="Chromosome 7"/>
</dbReference>
<proteinExistence type="inferred from homology"/>
<dbReference type="EC" id="2.3.2.27" evidence="1"/>
<organism evidence="3 4">
    <name type="scientific">Sphagnum jensenii</name>
    <dbReference type="NCBI Taxonomy" id="128206"/>
    <lineage>
        <taxon>Eukaryota</taxon>
        <taxon>Viridiplantae</taxon>
        <taxon>Streptophyta</taxon>
        <taxon>Embryophyta</taxon>
        <taxon>Bryophyta</taxon>
        <taxon>Sphagnophytina</taxon>
        <taxon>Sphagnopsida</taxon>
        <taxon>Sphagnales</taxon>
        <taxon>Sphagnaceae</taxon>
        <taxon>Sphagnum</taxon>
    </lineage>
</organism>